<dbReference type="InterPro" id="IPR025326">
    <property type="entry name" value="DUF4232"/>
</dbReference>
<dbReference type="EMBL" id="QUNO01000019">
    <property type="protein sequence ID" value="REH34856.1"/>
    <property type="molecule type" value="Genomic_DNA"/>
</dbReference>
<dbReference type="RefSeq" id="WP_170218057.1">
    <property type="nucleotide sequence ID" value="NZ_CP144375.1"/>
</dbReference>
<dbReference type="Proteomes" id="UP000256269">
    <property type="component" value="Unassembled WGS sequence"/>
</dbReference>
<comment type="caution">
    <text evidence="3">The sequence shown here is derived from an EMBL/GenBank/DDBJ whole genome shotgun (WGS) entry which is preliminary data.</text>
</comment>
<evidence type="ECO:0000313" key="3">
    <source>
        <dbReference type="EMBL" id="REH34856.1"/>
    </source>
</evidence>
<keyword evidence="4" id="KW-1185">Reference proteome</keyword>
<keyword evidence="1" id="KW-0732">Signal</keyword>
<name>A0A3E0GYW4_9PSEU</name>
<protein>
    <submittedName>
        <fullName evidence="3">Uncharacterized protein DUF4232</fullName>
    </submittedName>
</protein>
<reference evidence="3 4" key="1">
    <citation type="submission" date="2018-08" db="EMBL/GenBank/DDBJ databases">
        <title>Genomic Encyclopedia of Archaeal and Bacterial Type Strains, Phase II (KMG-II): from individual species to whole genera.</title>
        <authorList>
            <person name="Goeker M."/>
        </authorList>
    </citation>
    <scope>NUCLEOTIDE SEQUENCE [LARGE SCALE GENOMIC DNA]</scope>
    <source>
        <strain evidence="3 4">DSM 45791</strain>
    </source>
</reference>
<feature type="signal peptide" evidence="1">
    <location>
        <begin position="1"/>
        <end position="19"/>
    </location>
</feature>
<gene>
    <name evidence="3" type="ORF">BCF44_119132</name>
</gene>
<feature type="domain" description="DUF4232" evidence="2">
    <location>
        <begin position="45"/>
        <end position="179"/>
    </location>
</feature>
<organism evidence="3 4">
    <name type="scientific">Kutzneria buriramensis</name>
    <dbReference type="NCBI Taxonomy" id="1045776"/>
    <lineage>
        <taxon>Bacteria</taxon>
        <taxon>Bacillati</taxon>
        <taxon>Actinomycetota</taxon>
        <taxon>Actinomycetes</taxon>
        <taxon>Pseudonocardiales</taxon>
        <taxon>Pseudonocardiaceae</taxon>
        <taxon>Kutzneria</taxon>
    </lineage>
</organism>
<evidence type="ECO:0000259" key="2">
    <source>
        <dbReference type="Pfam" id="PF14016"/>
    </source>
</evidence>
<evidence type="ECO:0000313" key="4">
    <source>
        <dbReference type="Proteomes" id="UP000256269"/>
    </source>
</evidence>
<dbReference type="Pfam" id="PF14016">
    <property type="entry name" value="DUF4232"/>
    <property type="match status" value="1"/>
</dbReference>
<feature type="chain" id="PRO_5039517146" evidence="1">
    <location>
        <begin position="20"/>
        <end position="185"/>
    </location>
</feature>
<dbReference type="PROSITE" id="PS51257">
    <property type="entry name" value="PROKAR_LIPOPROTEIN"/>
    <property type="match status" value="1"/>
</dbReference>
<evidence type="ECO:0000256" key="1">
    <source>
        <dbReference type="SAM" id="SignalP"/>
    </source>
</evidence>
<dbReference type="AlphaFoldDB" id="A0A3E0GYW4"/>
<proteinExistence type="predicted"/>
<sequence>MARLNVVLLAGCGVLAACATTSTVATPSTTASTVATSTTAAAAPCRTESLRVSLGQGEGAAGHHYVPIVFTNAGPACTITGFPGVSYYAGADQHQVGDAAAREPGAPTAIVLGPDSSAYAWLNQVNVDNYDPAVCQPVAATGLRVYPPDNTAFVLLPEPNARGCTRPMDGQQLTVRAVQGGSSPH</sequence>
<accession>A0A3E0GYW4</accession>